<dbReference type="Pfam" id="PF00534">
    <property type="entry name" value="Glycos_transf_1"/>
    <property type="match status" value="1"/>
</dbReference>
<feature type="domain" description="Glycosyl transferase family 1" evidence="1">
    <location>
        <begin position="188"/>
        <end position="354"/>
    </location>
</feature>
<sequence>MKISLLHPFTPKAAGVVEKSVATYHSQPHLKAMEQLAKEFKYEMNLEYFTPKFSLYKYTFENVNYKFYPVSFQWNGNHKKWKKQSSKKCFKSYKGSAPDVTIINMSAHASSFCHKLAKELCKQQKPYVPMLGGQHYSNTPANLEYYQKAHHILVHTHLQRQQMQTMNMFKGKDIRVFPLGVNTEKFSLKEKNKNYTSPKLLYVGRITPLKQVHLAIEAVKKLKSSGLTNVFLNIIGPVSSKEYLQELKGLVKKYSLEKNISFLGHKEHDELPNYFQSAHLLLLPSTHESFGMVMVEAMACGTPVVAMEGSGGPEEIIDHAKNGMLCTLKNYANTVSNYFQDISKAEDFSKAARKKIIENYSMDKTYEVLKSSVQDAIK</sequence>
<reference evidence="2 3" key="1">
    <citation type="submission" date="2018-06" db="EMBL/GenBank/DDBJ databases">
        <title>Genomic Encyclopedia of Archaeal and Bacterial Type Strains, Phase II (KMG-II): from individual species to whole genera.</title>
        <authorList>
            <person name="Goeker M."/>
        </authorList>
    </citation>
    <scope>NUCLEOTIDE SEQUENCE [LARGE SCALE GENOMIC DNA]</scope>
    <source>
        <strain evidence="2 3">DSM 15361</strain>
    </source>
</reference>
<evidence type="ECO:0000313" key="3">
    <source>
        <dbReference type="Proteomes" id="UP000249542"/>
    </source>
</evidence>
<dbReference type="PANTHER" id="PTHR45947:SF3">
    <property type="entry name" value="SULFOQUINOVOSYL TRANSFERASE SQD2"/>
    <property type="match status" value="1"/>
</dbReference>
<comment type="caution">
    <text evidence="2">The sequence shown here is derived from an EMBL/GenBank/DDBJ whole genome shotgun (WGS) entry which is preliminary data.</text>
</comment>
<dbReference type="GO" id="GO:0016757">
    <property type="term" value="F:glycosyltransferase activity"/>
    <property type="evidence" value="ECO:0007669"/>
    <property type="project" value="InterPro"/>
</dbReference>
<gene>
    <name evidence="2" type="ORF">LX95_02201</name>
</gene>
<dbReference type="Gene3D" id="3.40.50.2000">
    <property type="entry name" value="Glycogen Phosphorylase B"/>
    <property type="match status" value="2"/>
</dbReference>
<dbReference type="AlphaFoldDB" id="A0A2W7HWD9"/>
<accession>A0A2W7HWD9</accession>
<dbReference type="RefSeq" id="WP_111541490.1">
    <property type="nucleotide sequence ID" value="NZ_QKYV01000006.1"/>
</dbReference>
<dbReference type="EMBL" id="QKYV01000006">
    <property type="protein sequence ID" value="PZW39061.1"/>
    <property type="molecule type" value="Genomic_DNA"/>
</dbReference>
<evidence type="ECO:0000259" key="1">
    <source>
        <dbReference type="Pfam" id="PF00534"/>
    </source>
</evidence>
<proteinExistence type="predicted"/>
<dbReference type="PANTHER" id="PTHR45947">
    <property type="entry name" value="SULFOQUINOVOSYL TRANSFERASE SQD2"/>
    <property type="match status" value="1"/>
</dbReference>
<organism evidence="2 3">
    <name type="scientific">Mesonia algae</name>
    <dbReference type="NCBI Taxonomy" id="213248"/>
    <lineage>
        <taxon>Bacteria</taxon>
        <taxon>Pseudomonadati</taxon>
        <taxon>Bacteroidota</taxon>
        <taxon>Flavobacteriia</taxon>
        <taxon>Flavobacteriales</taxon>
        <taxon>Flavobacteriaceae</taxon>
        <taxon>Mesonia</taxon>
    </lineage>
</organism>
<dbReference type="InterPro" id="IPR050194">
    <property type="entry name" value="Glycosyltransferase_grp1"/>
</dbReference>
<dbReference type="InterPro" id="IPR001296">
    <property type="entry name" value="Glyco_trans_1"/>
</dbReference>
<keyword evidence="3" id="KW-1185">Reference proteome</keyword>
<protein>
    <submittedName>
        <fullName evidence="2">Glycosyltransferase involved in cell wall biosynthesis</fullName>
    </submittedName>
</protein>
<keyword evidence="2" id="KW-0808">Transferase</keyword>
<dbReference type="CDD" id="cd03801">
    <property type="entry name" value="GT4_PimA-like"/>
    <property type="match status" value="1"/>
</dbReference>
<dbReference type="Proteomes" id="UP000249542">
    <property type="component" value="Unassembled WGS sequence"/>
</dbReference>
<name>A0A2W7HWD9_9FLAO</name>
<evidence type="ECO:0000313" key="2">
    <source>
        <dbReference type="EMBL" id="PZW39061.1"/>
    </source>
</evidence>
<dbReference type="SUPFAM" id="SSF53756">
    <property type="entry name" value="UDP-Glycosyltransferase/glycogen phosphorylase"/>
    <property type="match status" value="1"/>
</dbReference>